<dbReference type="SUPFAM" id="SSF48452">
    <property type="entry name" value="TPR-like"/>
    <property type="match status" value="1"/>
</dbReference>
<keyword evidence="1" id="KW-0732">Signal</keyword>
<dbReference type="GO" id="GO:0042834">
    <property type="term" value="F:peptidoglycan binding"/>
    <property type="evidence" value="ECO:0007669"/>
    <property type="project" value="InterPro"/>
</dbReference>
<dbReference type="RefSeq" id="WP_062065183.1">
    <property type="nucleotide sequence ID" value="NZ_CP013264.1"/>
</dbReference>
<evidence type="ECO:0000313" key="4">
    <source>
        <dbReference type="Proteomes" id="UP000056968"/>
    </source>
</evidence>
<evidence type="ECO:0000259" key="2">
    <source>
        <dbReference type="PROSITE" id="PS51724"/>
    </source>
</evidence>
<dbReference type="Proteomes" id="UP000056968">
    <property type="component" value="Chromosome"/>
</dbReference>
<dbReference type="EMBL" id="CP013264">
    <property type="protein sequence ID" value="ALR22607.1"/>
    <property type="molecule type" value="Genomic_DNA"/>
</dbReference>
<dbReference type="Gene3D" id="3.30.70.1070">
    <property type="entry name" value="Sporulation related repeat"/>
    <property type="match status" value="1"/>
</dbReference>
<feature type="signal peptide" evidence="1">
    <location>
        <begin position="1"/>
        <end position="26"/>
    </location>
</feature>
<dbReference type="PROSITE" id="PS51257">
    <property type="entry name" value="PROKAR_LIPOPROTEIN"/>
    <property type="match status" value="1"/>
</dbReference>
<evidence type="ECO:0000256" key="1">
    <source>
        <dbReference type="SAM" id="SignalP"/>
    </source>
</evidence>
<accession>A0A0S3F4L0</accession>
<dbReference type="OrthoDB" id="7388953at2"/>
<dbReference type="STRING" id="1332080.ATN00_12755"/>
<dbReference type="AlphaFoldDB" id="A0A0S3F4L0"/>
<dbReference type="KEGG" id="sbd:ATN00_12755"/>
<evidence type="ECO:0000313" key="3">
    <source>
        <dbReference type="EMBL" id="ALR22607.1"/>
    </source>
</evidence>
<dbReference type="InterPro" id="IPR011990">
    <property type="entry name" value="TPR-like_helical_dom_sf"/>
</dbReference>
<dbReference type="InterPro" id="IPR007730">
    <property type="entry name" value="SPOR-like_dom"/>
</dbReference>
<dbReference type="Gene3D" id="1.25.40.10">
    <property type="entry name" value="Tetratricopeptide repeat domain"/>
    <property type="match status" value="1"/>
</dbReference>
<dbReference type="PROSITE" id="PS51724">
    <property type="entry name" value="SPOR"/>
    <property type="match status" value="1"/>
</dbReference>
<keyword evidence="4" id="KW-1185">Reference proteome</keyword>
<dbReference type="Pfam" id="PF05036">
    <property type="entry name" value="SPOR"/>
    <property type="match status" value="1"/>
</dbReference>
<name>A0A0S3F4L0_9SPHN</name>
<feature type="chain" id="PRO_5006612004" evidence="1">
    <location>
        <begin position="27"/>
        <end position="434"/>
    </location>
</feature>
<sequence length="434" mass="45159">MKRSAFGKAAASSLIVAVTMVGCTGAAFRPSMTTASQKGDASKQALAAEKAMAGHDAVRAIRAAEEAVRLKPDNAAYRQLLGLAYVAGGRFVSAETALSDAMALGNQESRTIVNLALVRIALGRSAAAQTLLAANADNVPAADYGLAMAMAGNAPEGVRILSEAIHDPSATARTRQNLAYAYALAGRWKDARLVVGMDLDLLAANQRITQWATIAAPELAPMRVASLMGVSVASDDAGQPVALALAPVAVPVDAVSVQMAAVEEDAPEQIIETADAVPIIAADASPVRVALSPTPVMPDRNTMSGNAISKPLPRKVNAPALQKAAFIRPVENGASSWVVQLGAYDSAAIAREKWIGMSRSNEVLAAFPVITSQATVNGTTFHRLAIKGFAKRADAMSLCRSIQARKGQCFVREGAPNAAPLQWAAAKGRRFASR</sequence>
<reference evidence="3 4" key="1">
    <citation type="submission" date="2015-11" db="EMBL/GenBank/DDBJ databases">
        <title>A Two-component Flavoprotein Monooxygenase System MeaXY Responsible for para-Hydroxylation of 2-Methyl-6-ethylaniline and 2,6-Diethylaniline in Sphingobium baderi DE-13.</title>
        <authorList>
            <person name="Cheng M."/>
            <person name="Meng Q."/>
            <person name="Yang Y."/>
            <person name="Chu C."/>
            <person name="Yan X."/>
            <person name="He J."/>
            <person name="Li S."/>
        </authorList>
    </citation>
    <scope>NUCLEOTIDE SEQUENCE [LARGE SCALE GENOMIC DNA]</scope>
    <source>
        <strain evidence="3 4">DE-13</strain>
    </source>
</reference>
<feature type="domain" description="SPOR" evidence="2">
    <location>
        <begin position="331"/>
        <end position="415"/>
    </location>
</feature>
<proteinExistence type="predicted"/>
<protein>
    <submittedName>
        <fullName evidence="3">Pilus assembly protein TadD</fullName>
    </submittedName>
</protein>
<organism evidence="3 4">
    <name type="scientific">Sphingobium baderi</name>
    <dbReference type="NCBI Taxonomy" id="1332080"/>
    <lineage>
        <taxon>Bacteria</taxon>
        <taxon>Pseudomonadati</taxon>
        <taxon>Pseudomonadota</taxon>
        <taxon>Alphaproteobacteria</taxon>
        <taxon>Sphingomonadales</taxon>
        <taxon>Sphingomonadaceae</taxon>
        <taxon>Sphingobium</taxon>
    </lineage>
</organism>
<gene>
    <name evidence="3" type="ORF">ATN00_12755</name>
</gene>
<dbReference type="InterPro" id="IPR036680">
    <property type="entry name" value="SPOR-like_sf"/>
</dbReference>